<evidence type="ECO:0000259" key="9">
    <source>
        <dbReference type="Pfam" id="PF13807"/>
    </source>
</evidence>
<feature type="domain" description="Polysaccharide chain length determinant N-terminal" evidence="8">
    <location>
        <begin position="24"/>
        <end position="113"/>
    </location>
</feature>
<sequence>MTPPYIADPDNADTRSQERDNLALDVLSILQIVRRRIPLILALAFVFAVLTAGYSLTLTPIFSASSQVLFDPLVRQPFDDPNRPNRTGQSSEVIDSQISVIHSDTVLRPVARDNNLVDDPFFGEGRPGLFSQLKSLFTGNTQKDAATLEAQESATVEALADATVVKRVGQTYVISISAESPSPTQAAVLANAIAESYLSDQKRQASRVSNEAASQIDDRLIDLRERLRQAESDIQKFKADNKLQSSNEGLLLTEQELSGVNSRLIDARSALAQATAKYDEIQRVLSNGVDAEAIGDVVNSSTISSLRQQYAQAARNEAQLLAELLPSHPSAIRARSQLESLRALIRDEVRRIAESTRIDLQVSQEQVAKLEQQLDSTRGLSNVDEAASIKLRELETEAQATRQLYEIALSRAKEISQLEQVVLPNARIISPATPPESPIYPKRKIMVILAGMLGLVIGTILAVSGEALRIAKRRLLSEFPVMAAPSAVLAEPASSPVRLEESATGTAGPASKLAQLRVSRRTQSLKSRDATPELREVAKLPWLSQTDRAGNTRPLSSDAISAVQETIERFAAGRKGPNQRFAREVDRIVTDILKTPVENSARISFLTSPTLGHGQTVTAFALALSAAQRDLDVLLADGEPKQRMLSHDLSVDPDEQAGPLRDRVTDYEELGISFVSLVSGLPKYKHHRMNIREAFEFADIARDYDLVIIDGVALPQLADDDPLVGLSTNFLVTVAEREEGQISMPILARDLLTIAGNRTAGLVRTMTGATSPKRRKYA</sequence>
<evidence type="ECO:0000256" key="7">
    <source>
        <dbReference type="SAM" id="Phobius"/>
    </source>
</evidence>
<keyword evidence="2" id="KW-1003">Cell membrane</keyword>
<keyword evidence="6" id="KW-0175">Coiled coil</keyword>
<proteinExistence type="predicted"/>
<gene>
    <name evidence="10" type="ORF">M0H32_25630</name>
</gene>
<evidence type="ECO:0000256" key="2">
    <source>
        <dbReference type="ARBA" id="ARBA00022475"/>
    </source>
</evidence>
<keyword evidence="3 7" id="KW-0812">Transmembrane</keyword>
<keyword evidence="4 7" id="KW-1133">Transmembrane helix</keyword>
<dbReference type="Pfam" id="PF02706">
    <property type="entry name" value="Wzz"/>
    <property type="match status" value="1"/>
</dbReference>
<dbReference type="InterPro" id="IPR003856">
    <property type="entry name" value="LPS_length_determ_N"/>
</dbReference>
<evidence type="ECO:0000256" key="6">
    <source>
        <dbReference type="SAM" id="Coils"/>
    </source>
</evidence>
<evidence type="ECO:0000259" key="8">
    <source>
        <dbReference type="Pfam" id="PF02706"/>
    </source>
</evidence>
<evidence type="ECO:0000256" key="4">
    <source>
        <dbReference type="ARBA" id="ARBA00022989"/>
    </source>
</evidence>
<dbReference type="PANTHER" id="PTHR32309">
    <property type="entry name" value="TYROSINE-PROTEIN KINASE"/>
    <property type="match status" value="1"/>
</dbReference>
<feature type="transmembrane region" description="Helical" evidence="7">
    <location>
        <begin position="445"/>
        <end position="464"/>
    </location>
</feature>
<dbReference type="SUPFAM" id="SSF52540">
    <property type="entry name" value="P-loop containing nucleoside triphosphate hydrolases"/>
    <property type="match status" value="1"/>
</dbReference>
<dbReference type="RefSeq" id="WP_248159238.1">
    <property type="nucleotide sequence ID" value="NZ_JALNMJ010000027.1"/>
</dbReference>
<name>A0ABT0H1T2_9HYPH</name>
<dbReference type="PANTHER" id="PTHR32309:SF13">
    <property type="entry name" value="FERRIC ENTEROBACTIN TRANSPORT PROTEIN FEPE"/>
    <property type="match status" value="1"/>
</dbReference>
<feature type="transmembrane region" description="Helical" evidence="7">
    <location>
        <begin position="37"/>
        <end position="56"/>
    </location>
</feature>
<dbReference type="InterPro" id="IPR050445">
    <property type="entry name" value="Bact_polysacc_biosynth/exp"/>
</dbReference>
<organism evidence="10 11">
    <name type="scientific">Roseibium sediminicola</name>
    <dbReference type="NCBI Taxonomy" id="2933272"/>
    <lineage>
        <taxon>Bacteria</taxon>
        <taxon>Pseudomonadati</taxon>
        <taxon>Pseudomonadota</taxon>
        <taxon>Alphaproteobacteria</taxon>
        <taxon>Hyphomicrobiales</taxon>
        <taxon>Stappiaceae</taxon>
        <taxon>Roseibium</taxon>
    </lineage>
</organism>
<feature type="coiled-coil region" evidence="6">
    <location>
        <begin position="213"/>
        <end position="247"/>
    </location>
</feature>
<dbReference type="EMBL" id="JALNMJ010000027">
    <property type="protein sequence ID" value="MCK7615566.1"/>
    <property type="molecule type" value="Genomic_DNA"/>
</dbReference>
<evidence type="ECO:0000256" key="3">
    <source>
        <dbReference type="ARBA" id="ARBA00022692"/>
    </source>
</evidence>
<keyword evidence="11" id="KW-1185">Reference proteome</keyword>
<evidence type="ECO:0000313" key="11">
    <source>
        <dbReference type="Proteomes" id="UP001431221"/>
    </source>
</evidence>
<comment type="subcellular location">
    <subcellularLocation>
        <location evidence="1">Cell membrane</location>
        <topology evidence="1">Multi-pass membrane protein</topology>
    </subcellularLocation>
</comment>
<keyword evidence="5 7" id="KW-0472">Membrane</keyword>
<dbReference type="Gene3D" id="3.40.50.300">
    <property type="entry name" value="P-loop containing nucleotide triphosphate hydrolases"/>
    <property type="match status" value="1"/>
</dbReference>
<dbReference type="InterPro" id="IPR027417">
    <property type="entry name" value="P-loop_NTPase"/>
</dbReference>
<comment type="caution">
    <text evidence="10">The sequence shown here is derived from an EMBL/GenBank/DDBJ whole genome shotgun (WGS) entry which is preliminary data.</text>
</comment>
<feature type="coiled-coil region" evidence="6">
    <location>
        <begin position="353"/>
        <end position="411"/>
    </location>
</feature>
<protein>
    <submittedName>
        <fullName evidence="10">Wzz/FepE/Etk N-terminal domain-containing protein</fullName>
    </submittedName>
</protein>
<dbReference type="Pfam" id="PF13807">
    <property type="entry name" value="GNVR"/>
    <property type="match status" value="1"/>
</dbReference>
<evidence type="ECO:0000313" key="10">
    <source>
        <dbReference type="EMBL" id="MCK7615566.1"/>
    </source>
</evidence>
<evidence type="ECO:0000256" key="1">
    <source>
        <dbReference type="ARBA" id="ARBA00004651"/>
    </source>
</evidence>
<dbReference type="Proteomes" id="UP001431221">
    <property type="component" value="Unassembled WGS sequence"/>
</dbReference>
<feature type="domain" description="Tyrosine-protein kinase G-rich" evidence="9">
    <location>
        <begin position="393"/>
        <end position="462"/>
    </location>
</feature>
<accession>A0ABT0H1T2</accession>
<reference evidence="10" key="1">
    <citation type="submission" date="2022-04" db="EMBL/GenBank/DDBJ databases">
        <title>Roseibium sp. CAU 1639 isolated from mud.</title>
        <authorList>
            <person name="Kim W."/>
        </authorList>
    </citation>
    <scope>NUCLEOTIDE SEQUENCE</scope>
    <source>
        <strain evidence="10">CAU 1639</strain>
    </source>
</reference>
<dbReference type="InterPro" id="IPR032807">
    <property type="entry name" value="GNVR"/>
</dbReference>
<evidence type="ECO:0000256" key="5">
    <source>
        <dbReference type="ARBA" id="ARBA00023136"/>
    </source>
</evidence>